<evidence type="ECO:0000256" key="5">
    <source>
        <dbReference type="SAM" id="SignalP"/>
    </source>
</evidence>
<feature type="chain" id="PRO_5045996452" evidence="5">
    <location>
        <begin position="26"/>
        <end position="454"/>
    </location>
</feature>
<dbReference type="InterPro" id="IPR026464">
    <property type="entry name" value="NosD_copper_fam"/>
</dbReference>
<evidence type="ECO:0000256" key="4">
    <source>
        <dbReference type="SAM" id="MobiDB-lite"/>
    </source>
</evidence>
<evidence type="ECO:0000313" key="7">
    <source>
        <dbReference type="EMBL" id="MCW2306485.1"/>
    </source>
</evidence>
<keyword evidence="3" id="KW-0833">Ubl conjugation pathway</keyword>
<dbReference type="InterPro" id="IPR022441">
    <property type="entry name" value="Para_beta_helix_rpt-2"/>
</dbReference>
<dbReference type="InterPro" id="IPR011050">
    <property type="entry name" value="Pectin_lyase_fold/virulence"/>
</dbReference>
<dbReference type="InterPro" id="IPR012334">
    <property type="entry name" value="Pectin_lyas_fold"/>
</dbReference>
<protein>
    <submittedName>
        <fullName evidence="7">Nitrous oxidase accessory protein</fullName>
    </submittedName>
</protein>
<evidence type="ECO:0000313" key="8">
    <source>
        <dbReference type="Proteomes" id="UP001209755"/>
    </source>
</evidence>
<dbReference type="PANTHER" id="PTHR22990:SF15">
    <property type="entry name" value="F-BOX ONLY PROTEIN 10"/>
    <property type="match status" value="1"/>
</dbReference>
<dbReference type="NCBIfam" id="TIGR03804">
    <property type="entry name" value="para_beta_helix"/>
    <property type="match status" value="3"/>
</dbReference>
<dbReference type="Proteomes" id="UP001209755">
    <property type="component" value="Unassembled WGS sequence"/>
</dbReference>
<comment type="caution">
    <text evidence="7">The sequence shown here is derived from an EMBL/GenBank/DDBJ whole genome shotgun (WGS) entry which is preliminary data.</text>
</comment>
<dbReference type="SUPFAM" id="SSF51126">
    <property type="entry name" value="Pectin lyase-like"/>
    <property type="match status" value="1"/>
</dbReference>
<feature type="compositionally biased region" description="Low complexity" evidence="4">
    <location>
        <begin position="432"/>
        <end position="444"/>
    </location>
</feature>
<evidence type="ECO:0000256" key="3">
    <source>
        <dbReference type="ARBA" id="ARBA00022786"/>
    </source>
</evidence>
<reference evidence="8" key="1">
    <citation type="submission" date="2023-07" db="EMBL/GenBank/DDBJ databases">
        <title>Genome sequencing of Purple Non-Sulfur Bacteria from various extreme environments.</title>
        <authorList>
            <person name="Mayer M."/>
        </authorList>
    </citation>
    <scope>NUCLEOTIDE SEQUENCE [LARGE SCALE GENOMIC DNA]</scope>
    <source>
        <strain evidence="8">DSM 17935</strain>
    </source>
</reference>
<dbReference type="Gene3D" id="2.160.20.10">
    <property type="entry name" value="Single-stranded right-handed beta-helix, Pectin lyase-like"/>
    <property type="match status" value="2"/>
</dbReference>
<dbReference type="InterPro" id="IPR006626">
    <property type="entry name" value="PbH1"/>
</dbReference>
<dbReference type="SMART" id="SM00710">
    <property type="entry name" value="PbH1"/>
    <property type="match status" value="10"/>
</dbReference>
<name>A0ABT3H7X1_9HYPH</name>
<comment type="pathway">
    <text evidence="1">Protein modification; protein ubiquitination.</text>
</comment>
<dbReference type="InterPro" id="IPR051550">
    <property type="entry name" value="SCF-Subunits/Alg-Epimerases"/>
</dbReference>
<feature type="signal peptide" evidence="5">
    <location>
        <begin position="1"/>
        <end position="25"/>
    </location>
</feature>
<keyword evidence="2" id="KW-0677">Repeat</keyword>
<dbReference type="NCBIfam" id="TIGR04247">
    <property type="entry name" value="NosD_copper_fam"/>
    <property type="match status" value="1"/>
</dbReference>
<keyword evidence="5" id="KW-0732">Signal</keyword>
<dbReference type="EMBL" id="JAOQNS010000002">
    <property type="protein sequence ID" value="MCW2306485.1"/>
    <property type="molecule type" value="Genomic_DNA"/>
</dbReference>
<proteinExistence type="predicted"/>
<feature type="domain" description="Periplasmic copper-binding protein NosD beta helix" evidence="6">
    <location>
        <begin position="169"/>
        <end position="359"/>
    </location>
</feature>
<dbReference type="Pfam" id="PF05048">
    <property type="entry name" value="NosD"/>
    <property type="match status" value="1"/>
</dbReference>
<organism evidence="7 8">
    <name type="scientific">Rhodobium gokarnense</name>
    <dbReference type="NCBI Taxonomy" id="364296"/>
    <lineage>
        <taxon>Bacteria</taxon>
        <taxon>Pseudomonadati</taxon>
        <taxon>Pseudomonadota</taxon>
        <taxon>Alphaproteobacteria</taxon>
        <taxon>Hyphomicrobiales</taxon>
        <taxon>Rhodobiaceae</taxon>
        <taxon>Rhodobium</taxon>
    </lineage>
</organism>
<keyword evidence="8" id="KW-1185">Reference proteome</keyword>
<evidence type="ECO:0000259" key="6">
    <source>
        <dbReference type="Pfam" id="PF05048"/>
    </source>
</evidence>
<gene>
    <name evidence="7" type="ORF">M2319_000804</name>
</gene>
<dbReference type="PROSITE" id="PS51257">
    <property type="entry name" value="PROKAR_LIPOPROTEIN"/>
    <property type="match status" value="1"/>
</dbReference>
<dbReference type="RefSeq" id="WP_264600152.1">
    <property type="nucleotide sequence ID" value="NZ_JAOQNS010000002.1"/>
</dbReference>
<accession>A0ABT3H7X1</accession>
<evidence type="ECO:0000256" key="2">
    <source>
        <dbReference type="ARBA" id="ARBA00022737"/>
    </source>
</evidence>
<feature type="region of interest" description="Disordered" evidence="4">
    <location>
        <begin position="426"/>
        <end position="454"/>
    </location>
</feature>
<dbReference type="InterPro" id="IPR007742">
    <property type="entry name" value="NosD_dom"/>
</dbReference>
<sequence>MTLNRTTLFLGSLSVACLAVLGAYASGAGTAPAAQTAAQAEMTPLQPIIDAAEENAIIELAPGVYQGPIVIEKPLTLDGGGKAIIDGGGKGTVVSLFTNGATVKSLVIQNSGDLHNDLDAGVHIEGDFNVVKDNVVRECLFGVDIQQADNNVVRRNKISSKADSGLGVKGDAIRLWYSKNNKVEDNDIFDSRDAVVWYSSDNTIARNKIRNGRYGLHFMYSKYNLVEENEIRQNSVGIFLMYSDDVVVRGNRVFQALGPTGIGVGLKETSNVEITDNDILYNATGIYLDLSPFQPETTNRIYRNKIAYNATGALFLSDWTNNIFKDNVFWNNIRQVGVGSFASAARNVWQGNYWDDYEGFDLDHNGTGDRPYAPKVYSDRLWMDVPPAGFFKGTPLLTALDFLERLAPFSDPLIMLEDQEPRISTHFDPATNAADNADAGSASGRIDPFGLHSN</sequence>
<dbReference type="PANTHER" id="PTHR22990">
    <property type="entry name" value="F-BOX ONLY PROTEIN"/>
    <property type="match status" value="1"/>
</dbReference>
<evidence type="ECO:0000256" key="1">
    <source>
        <dbReference type="ARBA" id="ARBA00004906"/>
    </source>
</evidence>